<dbReference type="OrthoDB" id="1917183at2"/>
<gene>
    <name evidence="1" type="ordered locus">Desru_1921</name>
</gene>
<accession>F6DUP2</accession>
<keyword evidence="2" id="KW-1185">Reference proteome</keyword>
<name>F6DUP2_DESRL</name>
<reference evidence="2" key="1">
    <citation type="submission" date="2011-05" db="EMBL/GenBank/DDBJ databases">
        <title>Complete sequence of Desulfotomaculum ruminis DSM 2154.</title>
        <authorList>
            <person name="Lucas S."/>
            <person name="Copeland A."/>
            <person name="Lapidus A."/>
            <person name="Cheng J.-F."/>
            <person name="Goodwin L."/>
            <person name="Pitluck S."/>
            <person name="Lu M."/>
            <person name="Detter J.C."/>
            <person name="Han C."/>
            <person name="Tapia R."/>
            <person name="Land M."/>
            <person name="Hauser L."/>
            <person name="Kyrpides N."/>
            <person name="Ivanova N."/>
            <person name="Mikhailova N."/>
            <person name="Pagani I."/>
            <person name="Stams A.J.M."/>
            <person name="Plugge C.M."/>
            <person name="Muyzer G."/>
            <person name="Kuever J."/>
            <person name="Parshina S.N."/>
            <person name="Ivanova A.E."/>
            <person name="Nazina T.N."/>
            <person name="Brambilla E."/>
            <person name="Spring S."/>
            <person name="Klenk H.-P."/>
            <person name="Woyke T."/>
        </authorList>
    </citation>
    <scope>NUCLEOTIDE SEQUENCE [LARGE SCALE GENOMIC DNA]</scope>
    <source>
        <strain evidence="2">ATCC 23193 / DSM 2154 / NCIB 8452 / DL</strain>
    </source>
</reference>
<sequence length="218" mass="24816">MKKLVIDTEQKDGATAYCVHTESGETIEVVLAGKRIISVPVSEQADRIYRLLEENCDLIFCTTQKPNDFPFYPIPQFFIFAVDSKENCFGTIGGMGDIADDDFPVGYVNRKGEFGIITTDFKEFLSLVTFYPCWRDIIRCERTGAIYNIEDMKMSKIENHSQYLARQSQIVETLKLSKNPKSLELLISNIKSPSDFMVYASKEEAEKVNTFLDISNLI</sequence>
<dbReference type="HOGENOM" id="CLU_1265260_0_0_9"/>
<evidence type="ECO:0000313" key="1">
    <source>
        <dbReference type="EMBL" id="AEG60180.1"/>
    </source>
</evidence>
<dbReference type="AlphaFoldDB" id="F6DUP2"/>
<dbReference type="Proteomes" id="UP000009234">
    <property type="component" value="Chromosome"/>
</dbReference>
<dbReference type="KEGG" id="dru:Desru_1921"/>
<dbReference type="EMBL" id="CP002780">
    <property type="protein sequence ID" value="AEG60180.1"/>
    <property type="molecule type" value="Genomic_DNA"/>
</dbReference>
<proteinExistence type="predicted"/>
<evidence type="ECO:0000313" key="2">
    <source>
        <dbReference type="Proteomes" id="UP000009234"/>
    </source>
</evidence>
<dbReference type="eggNOG" id="ENOG503128M">
    <property type="taxonomic scope" value="Bacteria"/>
</dbReference>
<organism evidence="1 2">
    <name type="scientific">Desulforamulus ruminis (strain ATCC 23193 / DSM 2154 / NCIMB 8452 / DL)</name>
    <name type="common">Desulfotomaculum ruminis</name>
    <dbReference type="NCBI Taxonomy" id="696281"/>
    <lineage>
        <taxon>Bacteria</taxon>
        <taxon>Bacillati</taxon>
        <taxon>Bacillota</taxon>
        <taxon>Clostridia</taxon>
        <taxon>Eubacteriales</taxon>
        <taxon>Peptococcaceae</taxon>
        <taxon>Desulforamulus</taxon>
    </lineage>
</organism>
<protein>
    <submittedName>
        <fullName evidence="1">Uncharacterized protein</fullName>
    </submittedName>
</protein>
<reference evidence="1 2" key="2">
    <citation type="journal article" date="2012" name="Stand. Genomic Sci.">
        <title>Complete genome sequence of the sulfate-reducing firmicute Desulfotomaculum ruminis type strain (DL(T)).</title>
        <authorList>
            <person name="Spring S."/>
            <person name="Visser M."/>
            <person name="Lu M."/>
            <person name="Copeland A."/>
            <person name="Lapidus A."/>
            <person name="Lucas S."/>
            <person name="Cheng J.F."/>
            <person name="Han C."/>
            <person name="Tapia R."/>
            <person name="Goodwin L.A."/>
            <person name="Pitluck S."/>
            <person name="Ivanova N."/>
            <person name="Land M."/>
            <person name="Hauser L."/>
            <person name="Larimer F."/>
            <person name="Rohde M."/>
            <person name="Goker M."/>
            <person name="Detter J.C."/>
            <person name="Kyrpides N.C."/>
            <person name="Woyke T."/>
            <person name="Schaap P.J."/>
            <person name="Plugge C.M."/>
            <person name="Muyzer G."/>
            <person name="Kuever J."/>
            <person name="Pereira I.A."/>
            <person name="Parshina S.N."/>
            <person name="Bernier-Latmani R."/>
            <person name="Stams A.J."/>
            <person name="Klenk H.P."/>
        </authorList>
    </citation>
    <scope>NUCLEOTIDE SEQUENCE [LARGE SCALE GENOMIC DNA]</scope>
    <source>
        <strain evidence="2">ATCC 23193 / DSM 2154 / NCIB 8452 / DL</strain>
    </source>
</reference>